<dbReference type="SMART" id="SM00418">
    <property type="entry name" value="HTH_ARSR"/>
    <property type="match status" value="1"/>
</dbReference>
<dbReference type="Gene3D" id="1.10.10.10">
    <property type="entry name" value="Winged helix-like DNA-binding domain superfamily/Winged helix DNA-binding domain"/>
    <property type="match status" value="1"/>
</dbReference>
<keyword evidence="6" id="KW-1185">Reference proteome</keyword>
<dbReference type="GO" id="GO:0003677">
    <property type="term" value="F:DNA binding"/>
    <property type="evidence" value="ECO:0007669"/>
    <property type="project" value="UniProtKB-KW"/>
</dbReference>
<keyword evidence="2 5" id="KW-0238">DNA-binding</keyword>
<evidence type="ECO:0000313" key="6">
    <source>
        <dbReference type="Proteomes" id="UP000549971"/>
    </source>
</evidence>
<accession>A0A7W9MY94</accession>
<dbReference type="InterPro" id="IPR011991">
    <property type="entry name" value="ArsR-like_HTH"/>
</dbReference>
<organism evidence="5 6">
    <name type="scientific">Kribbella italica</name>
    <dbReference type="NCBI Taxonomy" id="1540520"/>
    <lineage>
        <taxon>Bacteria</taxon>
        <taxon>Bacillati</taxon>
        <taxon>Actinomycetota</taxon>
        <taxon>Actinomycetes</taxon>
        <taxon>Propionibacteriales</taxon>
        <taxon>Kribbellaceae</taxon>
        <taxon>Kribbella</taxon>
    </lineage>
</organism>
<dbReference type="PANTHER" id="PTHR43132">
    <property type="entry name" value="ARSENICAL RESISTANCE OPERON REPRESSOR ARSR-RELATED"/>
    <property type="match status" value="1"/>
</dbReference>
<keyword evidence="3" id="KW-0804">Transcription</keyword>
<dbReference type="Proteomes" id="UP000549971">
    <property type="component" value="Unassembled WGS sequence"/>
</dbReference>
<dbReference type="AlphaFoldDB" id="A0A7W9MY94"/>
<dbReference type="GO" id="GO:0003700">
    <property type="term" value="F:DNA-binding transcription factor activity"/>
    <property type="evidence" value="ECO:0007669"/>
    <property type="project" value="InterPro"/>
</dbReference>
<evidence type="ECO:0000256" key="1">
    <source>
        <dbReference type="ARBA" id="ARBA00023015"/>
    </source>
</evidence>
<reference evidence="5 6" key="1">
    <citation type="submission" date="2020-08" db="EMBL/GenBank/DDBJ databases">
        <title>Sequencing the genomes of 1000 actinobacteria strains.</title>
        <authorList>
            <person name="Klenk H.-P."/>
        </authorList>
    </citation>
    <scope>NUCLEOTIDE SEQUENCE [LARGE SCALE GENOMIC DNA]</scope>
    <source>
        <strain evidence="5 6">DSM 28967</strain>
    </source>
</reference>
<dbReference type="PANTHER" id="PTHR43132:SF8">
    <property type="entry name" value="HTH-TYPE TRANSCRIPTIONAL REGULATOR KMTR"/>
    <property type="match status" value="1"/>
</dbReference>
<proteinExistence type="predicted"/>
<feature type="domain" description="HTH arsR-type" evidence="4">
    <location>
        <begin position="247"/>
        <end position="322"/>
    </location>
</feature>
<evidence type="ECO:0000256" key="2">
    <source>
        <dbReference type="ARBA" id="ARBA00023125"/>
    </source>
</evidence>
<evidence type="ECO:0000256" key="3">
    <source>
        <dbReference type="ARBA" id="ARBA00023163"/>
    </source>
</evidence>
<dbReference type="RefSeq" id="WP_184801898.1">
    <property type="nucleotide sequence ID" value="NZ_JACHMY010000001.1"/>
</dbReference>
<comment type="caution">
    <text evidence="5">The sequence shown here is derived from an EMBL/GenBank/DDBJ whole genome shotgun (WGS) entry which is preliminary data.</text>
</comment>
<dbReference type="SUPFAM" id="SSF46785">
    <property type="entry name" value="Winged helix' DNA-binding domain"/>
    <property type="match status" value="1"/>
</dbReference>
<evidence type="ECO:0000259" key="4">
    <source>
        <dbReference type="SMART" id="SM00418"/>
    </source>
</evidence>
<dbReference type="InterPro" id="IPR036388">
    <property type="entry name" value="WH-like_DNA-bd_sf"/>
</dbReference>
<gene>
    <name evidence="5" type="ORF">HDA39_006647</name>
</gene>
<dbReference type="InterPro" id="IPR036390">
    <property type="entry name" value="WH_DNA-bd_sf"/>
</dbReference>
<dbReference type="EMBL" id="JACHMY010000001">
    <property type="protein sequence ID" value="MBB5839913.1"/>
    <property type="molecule type" value="Genomic_DNA"/>
</dbReference>
<sequence>MLRIHFTSEDLMRVRLAAGPDPLWEAMLSAHQVDLVGGPVVFGEWRSRVRAVLSSEARVYLRLASQQGYTPDFLTSAGDAGELDEGLDSVVGTSTARFRNELGILGRQGEVSRWAADPPGSAGARRRLAAGLRAYHDEAIAPYWSALSRNVDTDIAARARILTGAGTAALLASVHPSITWREPVLTIDTRVERDLYLEGRGLTLQPAYFCWRTPFALAGAALAPVLVYPLRHRTSSLQSSRTDQHERALAALLGRTRGAVLVALTYGASTGELARQLGVSAPSASEHATVLREAGLVASRRERNSVWHTLTPLGHAVLDAATALPDAGQPSRVRSRA</sequence>
<dbReference type="InterPro" id="IPR001845">
    <property type="entry name" value="HTH_ArsR_DNA-bd_dom"/>
</dbReference>
<dbReference type="InterPro" id="IPR051011">
    <property type="entry name" value="Metal_resp_trans_reg"/>
</dbReference>
<evidence type="ECO:0000313" key="5">
    <source>
        <dbReference type="EMBL" id="MBB5839913.1"/>
    </source>
</evidence>
<dbReference type="CDD" id="cd00090">
    <property type="entry name" value="HTH_ARSR"/>
    <property type="match status" value="1"/>
</dbReference>
<keyword evidence="1" id="KW-0805">Transcription regulation</keyword>
<protein>
    <submittedName>
        <fullName evidence="5">DNA-binding transcriptional ArsR family regulator</fullName>
    </submittedName>
</protein>
<name>A0A7W9MY94_9ACTN</name>